<feature type="transmembrane region" description="Helical" evidence="1">
    <location>
        <begin position="7"/>
        <end position="26"/>
    </location>
</feature>
<accession>A0A494X6Q5</accession>
<organism evidence="2 3">
    <name type="scientific">Cohnella endophytica</name>
    <dbReference type="NCBI Taxonomy" id="2419778"/>
    <lineage>
        <taxon>Bacteria</taxon>
        <taxon>Bacillati</taxon>
        <taxon>Bacillota</taxon>
        <taxon>Bacilli</taxon>
        <taxon>Bacillales</taxon>
        <taxon>Paenibacillaceae</taxon>
        <taxon>Cohnella</taxon>
    </lineage>
</organism>
<feature type="transmembrane region" description="Helical" evidence="1">
    <location>
        <begin position="207"/>
        <end position="228"/>
    </location>
</feature>
<name>A0A494X6Q5_9BACL</name>
<gene>
    <name evidence="2" type="ORF">D7Z26_24745</name>
</gene>
<dbReference type="PANTHER" id="PTHR41771:SF1">
    <property type="entry name" value="MEMBRANE PROTEIN"/>
    <property type="match status" value="1"/>
</dbReference>
<feature type="transmembrane region" description="Helical" evidence="1">
    <location>
        <begin position="259"/>
        <end position="288"/>
    </location>
</feature>
<dbReference type="EMBL" id="RBZM01000013">
    <property type="protein sequence ID" value="RKP46288.1"/>
    <property type="molecule type" value="Genomic_DNA"/>
</dbReference>
<evidence type="ECO:0000313" key="3">
    <source>
        <dbReference type="Proteomes" id="UP000282076"/>
    </source>
</evidence>
<feature type="transmembrane region" description="Helical" evidence="1">
    <location>
        <begin position="347"/>
        <end position="372"/>
    </location>
</feature>
<comment type="caution">
    <text evidence="2">The sequence shown here is derived from an EMBL/GenBank/DDBJ whole genome shotgun (WGS) entry which is preliminary data.</text>
</comment>
<keyword evidence="1" id="KW-0812">Transmembrane</keyword>
<dbReference type="Proteomes" id="UP000282076">
    <property type="component" value="Unassembled WGS sequence"/>
</dbReference>
<evidence type="ECO:0000256" key="1">
    <source>
        <dbReference type="SAM" id="Phobius"/>
    </source>
</evidence>
<feature type="transmembrane region" description="Helical" evidence="1">
    <location>
        <begin position="309"/>
        <end position="335"/>
    </location>
</feature>
<feature type="transmembrane region" description="Helical" evidence="1">
    <location>
        <begin position="155"/>
        <end position="176"/>
    </location>
</feature>
<dbReference type="Pfam" id="PF07907">
    <property type="entry name" value="YibE_F"/>
    <property type="match status" value="1"/>
</dbReference>
<dbReference type="InterPro" id="IPR012507">
    <property type="entry name" value="YibE_F"/>
</dbReference>
<dbReference type="RefSeq" id="WP_120979716.1">
    <property type="nucleotide sequence ID" value="NZ_RBZM01000013.1"/>
</dbReference>
<dbReference type="PANTHER" id="PTHR41771">
    <property type="entry name" value="MEMBRANE PROTEIN-RELATED"/>
    <property type="match status" value="1"/>
</dbReference>
<protein>
    <submittedName>
        <fullName evidence="2">YibE/F family protein</fullName>
    </submittedName>
</protein>
<keyword evidence="1" id="KW-1133">Transmembrane helix</keyword>
<evidence type="ECO:0000313" key="2">
    <source>
        <dbReference type="EMBL" id="RKP46288.1"/>
    </source>
</evidence>
<keyword evidence="1" id="KW-0472">Membrane</keyword>
<sequence length="384" mass="42062">MFSSKNARVILFAVVLLLITFSMYLFSKAPEVKYLNEGVGTGSVKYEKAKVLQVISEDLQKDSQEPDLKTGTQELEVKIISGEHKGDIQTVTNRVNLYNYSIAKKGSIIVVNIQTAETGNYTVLAYNVYKTPVILVTILLFFAVLWWIGGRKGLMSVLGIVFTFMCIFYLFIPMLYRGYSPIIATILVAVLITGISLLLLNGWSSKSWAAILGTIIGLVITGIIAYLFQTFAHISGYNIDNGETLITISYTSGMQLRGLLFAGVLLSSLGAVMDISISIAAAVHEVYLTKSTLNKRELYLSGLNLGRDIMGTMANTLLLAFTGSALNTLIILYAMKVPFNQLMNMNYIAIEVMIGMSGCIGIVLTVPIVAFISSQIIPVYSKKN</sequence>
<feature type="transmembrane region" description="Helical" evidence="1">
    <location>
        <begin position="129"/>
        <end position="148"/>
    </location>
</feature>
<dbReference type="OrthoDB" id="5753718at2"/>
<feature type="transmembrane region" description="Helical" evidence="1">
    <location>
        <begin position="182"/>
        <end position="200"/>
    </location>
</feature>
<keyword evidence="3" id="KW-1185">Reference proteome</keyword>
<proteinExistence type="predicted"/>
<reference evidence="2 3" key="1">
    <citation type="submission" date="2018-10" db="EMBL/GenBank/DDBJ databases">
        <title>Cohnella sp. M2MS4P-1, whole genome shotgun sequence.</title>
        <authorList>
            <person name="Tuo L."/>
        </authorList>
    </citation>
    <scope>NUCLEOTIDE SEQUENCE [LARGE SCALE GENOMIC DNA]</scope>
    <source>
        <strain evidence="2 3">M2MS4P-1</strain>
    </source>
</reference>
<dbReference type="AlphaFoldDB" id="A0A494X6Q5"/>